<accession>A0ACA9KS14</accession>
<sequence length="65" mass="7360">MKILFYKLEISETAVFLVKVVNVFDKADVDDIDVNNEAEVDTDVAMDDANMDDDVEANVVIFYIL</sequence>
<reference evidence="1" key="1">
    <citation type="submission" date="2021-06" db="EMBL/GenBank/DDBJ databases">
        <authorList>
            <person name="Kallberg Y."/>
            <person name="Tangrot J."/>
            <person name="Rosling A."/>
        </authorList>
    </citation>
    <scope>NUCLEOTIDE SEQUENCE</scope>
    <source>
        <strain evidence="1">IL203A</strain>
    </source>
</reference>
<organism evidence="1 2">
    <name type="scientific">Dentiscutata heterogama</name>
    <dbReference type="NCBI Taxonomy" id="1316150"/>
    <lineage>
        <taxon>Eukaryota</taxon>
        <taxon>Fungi</taxon>
        <taxon>Fungi incertae sedis</taxon>
        <taxon>Mucoromycota</taxon>
        <taxon>Glomeromycotina</taxon>
        <taxon>Glomeromycetes</taxon>
        <taxon>Diversisporales</taxon>
        <taxon>Gigasporaceae</taxon>
        <taxon>Dentiscutata</taxon>
    </lineage>
</organism>
<dbReference type="EMBL" id="CAJVPU010001852">
    <property type="protein sequence ID" value="CAG8489881.1"/>
    <property type="molecule type" value="Genomic_DNA"/>
</dbReference>
<proteinExistence type="predicted"/>
<dbReference type="Proteomes" id="UP000789702">
    <property type="component" value="Unassembled WGS sequence"/>
</dbReference>
<protein>
    <submittedName>
        <fullName evidence="1">16743_t:CDS:1</fullName>
    </submittedName>
</protein>
<comment type="caution">
    <text evidence="1">The sequence shown here is derived from an EMBL/GenBank/DDBJ whole genome shotgun (WGS) entry which is preliminary data.</text>
</comment>
<gene>
    <name evidence="1" type="ORF">DHETER_LOCUS2508</name>
</gene>
<evidence type="ECO:0000313" key="2">
    <source>
        <dbReference type="Proteomes" id="UP000789702"/>
    </source>
</evidence>
<keyword evidence="2" id="KW-1185">Reference proteome</keyword>
<evidence type="ECO:0000313" key="1">
    <source>
        <dbReference type="EMBL" id="CAG8489881.1"/>
    </source>
</evidence>
<name>A0ACA9KS14_9GLOM</name>